<organism evidence="1 2">
    <name type="scientific">Mycolicibacterium pallens</name>
    <dbReference type="NCBI Taxonomy" id="370524"/>
    <lineage>
        <taxon>Bacteria</taxon>
        <taxon>Bacillati</taxon>
        <taxon>Actinomycetota</taxon>
        <taxon>Actinomycetes</taxon>
        <taxon>Mycobacteriales</taxon>
        <taxon>Mycobacteriaceae</taxon>
        <taxon>Mycolicibacterium</taxon>
    </lineage>
</organism>
<dbReference type="RefSeq" id="WP_220045919.1">
    <property type="nucleotide sequence ID" value="NZ_BAAAVX010000002.1"/>
</dbReference>
<dbReference type="Proteomes" id="UP000825367">
    <property type="component" value="Chromosome"/>
</dbReference>
<dbReference type="EMBL" id="CP080333">
    <property type="protein sequence ID" value="QYL17163.1"/>
    <property type="molecule type" value="Genomic_DNA"/>
</dbReference>
<dbReference type="InterPro" id="IPR017519">
    <property type="entry name" value="CHP03085"/>
</dbReference>
<protein>
    <submittedName>
        <fullName evidence="1">TIGR03085 family protein</fullName>
    </submittedName>
</protein>
<evidence type="ECO:0000313" key="2">
    <source>
        <dbReference type="Proteomes" id="UP000825367"/>
    </source>
</evidence>
<dbReference type="InterPro" id="IPR017517">
    <property type="entry name" value="Maleyloyr_isom"/>
</dbReference>
<name>A0ABX8VJG9_9MYCO</name>
<sequence>MPNTELPFDARERVALCDLFDRLGPDAPTLLDGFTTKHLAAHLLLRERDPIAAPCLVLPGPPARFAERRTAAMVRHRDFPWLVARLRHGPPFGFFRLGWVRDFPSLNEFFVHHEDVRRANGLGPRDDLPPDLEDALWRNVGRGSRFLSRRLSGIGLDIGWAGTAQRITVRAGEATAELSGSPGELLLYLFGRQDAARVDVLGPPHAVAAVQRTRFGM</sequence>
<proteinExistence type="predicted"/>
<accession>A0ABX8VJG9</accession>
<dbReference type="NCBIfam" id="TIGR03083">
    <property type="entry name" value="maleylpyruvate isomerase family mycothiol-dependent enzyme"/>
    <property type="match status" value="1"/>
</dbReference>
<gene>
    <name evidence="1" type="ORF">K0O64_00780</name>
</gene>
<dbReference type="InterPro" id="IPR034660">
    <property type="entry name" value="DinB/YfiT-like"/>
</dbReference>
<evidence type="ECO:0000313" key="1">
    <source>
        <dbReference type="EMBL" id="QYL17163.1"/>
    </source>
</evidence>
<dbReference type="SUPFAM" id="SSF109854">
    <property type="entry name" value="DinB/YfiT-like putative metalloenzymes"/>
    <property type="match status" value="1"/>
</dbReference>
<dbReference type="NCBIfam" id="TIGR03085">
    <property type="entry name" value="TIGR03085 family metal-binding protein"/>
    <property type="match status" value="1"/>
</dbReference>
<reference evidence="1 2" key="1">
    <citation type="submission" date="2021-07" db="EMBL/GenBank/DDBJ databases">
        <title>Whole genome sequencing of non-tuberculosis mycobacteria type-strains.</title>
        <authorList>
            <person name="Igarashi Y."/>
            <person name="Osugi A."/>
            <person name="Mitarai S."/>
        </authorList>
    </citation>
    <scope>NUCLEOTIDE SEQUENCE [LARGE SCALE GENOMIC DNA]</scope>
    <source>
        <strain evidence="1 2">JCM 16370</strain>
    </source>
</reference>
<keyword evidence="2" id="KW-1185">Reference proteome</keyword>